<proteinExistence type="predicted"/>
<evidence type="ECO:0000313" key="2">
    <source>
        <dbReference type="EMBL" id="EON98522.1"/>
    </source>
</evidence>
<dbReference type="Proteomes" id="UP000014074">
    <property type="component" value="Unassembled WGS sequence"/>
</dbReference>
<dbReference type="GeneID" id="19326576"/>
<feature type="domain" description="DSBA-like thioredoxin" evidence="1">
    <location>
        <begin position="6"/>
        <end position="209"/>
    </location>
</feature>
<evidence type="ECO:0000259" key="1">
    <source>
        <dbReference type="Pfam" id="PF01323"/>
    </source>
</evidence>
<dbReference type="EMBL" id="KB933215">
    <property type="protein sequence ID" value="EON98522.1"/>
    <property type="molecule type" value="Genomic_DNA"/>
</dbReference>
<sequence>MTNFDVQIVSDTICPWCYLGQKRLGQAIEIYKKTYPGAQGDTFTISWHPFYLEPDAPKVGVSTYERMNEKFGEARAETMRAQLQKLGKLDGIDYTFRGKRGSTRDSHRVIYLAGQKGPEIQNKVVEEIFKSYFENGGDLTSQNMLTEAGVKGGLDRDEVSSYLEEGKGGDEVDKEVQRAYGKFIHAVPNIVIEGKYQVQGADDPDELAEGFARLKKEKQGLE</sequence>
<dbReference type="Gene3D" id="3.40.30.10">
    <property type="entry name" value="Glutaredoxin"/>
    <property type="match status" value="1"/>
</dbReference>
<dbReference type="AlphaFoldDB" id="R8BH08"/>
<dbReference type="HOGENOM" id="CLU_069253_0_1_1"/>
<reference evidence="3" key="1">
    <citation type="journal article" date="2013" name="Genome Announc.">
        <title>Draft genome sequence of the ascomycete Phaeoacremonium aleophilum strain UCR-PA7, a causal agent of the esca disease complex in grapevines.</title>
        <authorList>
            <person name="Blanco-Ulate B."/>
            <person name="Rolshausen P."/>
            <person name="Cantu D."/>
        </authorList>
    </citation>
    <scope>NUCLEOTIDE SEQUENCE [LARGE SCALE GENOMIC DNA]</scope>
    <source>
        <strain evidence="3">UCR-PA7</strain>
    </source>
</reference>
<protein>
    <submittedName>
        <fullName evidence="2">Putative dsba oxidoreductase protein</fullName>
    </submittedName>
</protein>
<keyword evidence="3" id="KW-1185">Reference proteome</keyword>
<name>R8BH08_PHAM7</name>
<dbReference type="SUPFAM" id="SSF52833">
    <property type="entry name" value="Thioredoxin-like"/>
    <property type="match status" value="1"/>
</dbReference>
<dbReference type="InterPro" id="IPR036249">
    <property type="entry name" value="Thioredoxin-like_sf"/>
</dbReference>
<dbReference type="OrthoDB" id="1930760at2759"/>
<dbReference type="PANTHER" id="PTHR13887:SF41">
    <property type="entry name" value="THIOREDOXIN SUPERFAMILY PROTEIN"/>
    <property type="match status" value="1"/>
</dbReference>
<organism evidence="2 3">
    <name type="scientific">Phaeoacremonium minimum (strain UCR-PA7)</name>
    <name type="common">Esca disease fungus</name>
    <name type="synonym">Togninia minima</name>
    <dbReference type="NCBI Taxonomy" id="1286976"/>
    <lineage>
        <taxon>Eukaryota</taxon>
        <taxon>Fungi</taxon>
        <taxon>Dikarya</taxon>
        <taxon>Ascomycota</taxon>
        <taxon>Pezizomycotina</taxon>
        <taxon>Sordariomycetes</taxon>
        <taxon>Sordariomycetidae</taxon>
        <taxon>Togniniales</taxon>
        <taxon>Togniniaceae</taxon>
        <taxon>Phaeoacremonium</taxon>
    </lineage>
</organism>
<dbReference type="eggNOG" id="ENOG502QTH7">
    <property type="taxonomic scope" value="Eukaryota"/>
</dbReference>
<dbReference type="KEGG" id="tmn:UCRPA7_5968"/>
<evidence type="ECO:0000313" key="3">
    <source>
        <dbReference type="Proteomes" id="UP000014074"/>
    </source>
</evidence>
<gene>
    <name evidence="2" type="ORF">UCRPA7_5968</name>
</gene>
<dbReference type="PANTHER" id="PTHR13887">
    <property type="entry name" value="GLUTATHIONE S-TRANSFERASE KAPPA"/>
    <property type="match status" value="1"/>
</dbReference>
<accession>R8BH08</accession>
<dbReference type="CDD" id="cd03024">
    <property type="entry name" value="DsbA_FrnE"/>
    <property type="match status" value="1"/>
</dbReference>
<dbReference type="InterPro" id="IPR001853">
    <property type="entry name" value="DSBA-like_thioredoxin_dom"/>
</dbReference>
<dbReference type="RefSeq" id="XP_007916702.1">
    <property type="nucleotide sequence ID" value="XM_007918511.1"/>
</dbReference>
<dbReference type="GO" id="GO:0016491">
    <property type="term" value="F:oxidoreductase activity"/>
    <property type="evidence" value="ECO:0007669"/>
    <property type="project" value="InterPro"/>
</dbReference>
<dbReference type="Pfam" id="PF01323">
    <property type="entry name" value="DSBA"/>
    <property type="match status" value="1"/>
</dbReference>